<dbReference type="AlphaFoldDB" id="A0AAW2KJS8"/>
<comment type="caution">
    <text evidence="1">The sequence shown here is derived from an EMBL/GenBank/DDBJ whole genome shotgun (WGS) entry which is preliminary data.</text>
</comment>
<name>A0AAW2KJS8_SESRA</name>
<dbReference type="InterPro" id="IPR040256">
    <property type="entry name" value="At4g02000-like"/>
</dbReference>
<reference evidence="1" key="1">
    <citation type="submission" date="2020-06" db="EMBL/GenBank/DDBJ databases">
        <authorList>
            <person name="Li T."/>
            <person name="Hu X."/>
            <person name="Zhang T."/>
            <person name="Song X."/>
            <person name="Zhang H."/>
            <person name="Dai N."/>
            <person name="Sheng W."/>
            <person name="Hou X."/>
            <person name="Wei L."/>
        </authorList>
    </citation>
    <scope>NUCLEOTIDE SEQUENCE</scope>
    <source>
        <strain evidence="1">G02</strain>
        <tissue evidence="1">Leaf</tissue>
    </source>
</reference>
<reference evidence="1" key="2">
    <citation type="journal article" date="2024" name="Plant">
        <title>Genomic evolution and insights into agronomic trait innovations of Sesamum species.</title>
        <authorList>
            <person name="Miao H."/>
            <person name="Wang L."/>
            <person name="Qu L."/>
            <person name="Liu H."/>
            <person name="Sun Y."/>
            <person name="Le M."/>
            <person name="Wang Q."/>
            <person name="Wei S."/>
            <person name="Zheng Y."/>
            <person name="Lin W."/>
            <person name="Duan Y."/>
            <person name="Cao H."/>
            <person name="Xiong S."/>
            <person name="Wang X."/>
            <person name="Wei L."/>
            <person name="Li C."/>
            <person name="Ma Q."/>
            <person name="Ju M."/>
            <person name="Zhao R."/>
            <person name="Li G."/>
            <person name="Mu C."/>
            <person name="Tian Q."/>
            <person name="Mei H."/>
            <person name="Zhang T."/>
            <person name="Gao T."/>
            <person name="Zhang H."/>
        </authorList>
    </citation>
    <scope>NUCLEOTIDE SEQUENCE</scope>
    <source>
        <strain evidence="1">G02</strain>
    </source>
</reference>
<protein>
    <recommendedName>
        <fullName evidence="2">DUF4283 domain-containing protein</fullName>
    </recommendedName>
</protein>
<evidence type="ECO:0008006" key="2">
    <source>
        <dbReference type="Google" id="ProtNLM"/>
    </source>
</evidence>
<evidence type="ECO:0000313" key="1">
    <source>
        <dbReference type="EMBL" id="KAL0307277.1"/>
    </source>
</evidence>
<proteinExistence type="predicted"/>
<dbReference type="PANTHER" id="PTHR31286:SF165">
    <property type="entry name" value="DUF4283 DOMAIN-CONTAINING PROTEIN"/>
    <property type="match status" value="1"/>
</dbReference>
<gene>
    <name evidence="1" type="ORF">Sradi_6145000</name>
</gene>
<accession>A0AAW2KJS8</accession>
<dbReference type="EMBL" id="JACGWJ010000028">
    <property type="protein sequence ID" value="KAL0307277.1"/>
    <property type="molecule type" value="Genomic_DNA"/>
</dbReference>
<sequence length="502" mass="54925">MHENVLLLIWTFLHILSILSHTLHTLLLLSTSPIAAVGAAPDNINGGNDEPADGDDSRALIALDRLKSDFNFMEFLALANRVIDNDDVESMAALNDLMERWSTKFGDVLELMSGLQPVSSRLPTPFCPAPMRPVCRIPSFPMTKQMDSLLPTSSESPPMISCSLASALSLAPTPLSSIKVSEPTMQTRVSPNPTLNCTDVGNFDPPSILQDFSIGSSDMAKGDERVTCTSGVVGLRIAVSPPCGLPTNGTVPPLIAKAPPAKPSPSPTGLFIEATMEKVIEGGPWLFQGQPIILQRWEPGMALRKHKHMEVPIWIKLRHLPVEYWIDEGLSIVASGIGKPLYLDAITKVCKKLDFARVCVMLHIDSKLLKHIIIMVLTKDGDERPCKIDIEYEWAPLKCVNCMCLGHSSTTCPAKRVAAKAPVEVYVKLAVPNSEPVTSYTVPMKEPSTVGADATILEPRLEKVAETVALAHGRQTLSQSRPMKMMERKLKRLFYIILLMSL</sequence>
<dbReference type="PANTHER" id="PTHR31286">
    <property type="entry name" value="GLYCINE-RICH CELL WALL STRUCTURAL PROTEIN 1.8-LIKE"/>
    <property type="match status" value="1"/>
</dbReference>
<organism evidence="1">
    <name type="scientific">Sesamum radiatum</name>
    <name type="common">Black benniseed</name>
    <dbReference type="NCBI Taxonomy" id="300843"/>
    <lineage>
        <taxon>Eukaryota</taxon>
        <taxon>Viridiplantae</taxon>
        <taxon>Streptophyta</taxon>
        <taxon>Embryophyta</taxon>
        <taxon>Tracheophyta</taxon>
        <taxon>Spermatophyta</taxon>
        <taxon>Magnoliopsida</taxon>
        <taxon>eudicotyledons</taxon>
        <taxon>Gunneridae</taxon>
        <taxon>Pentapetalae</taxon>
        <taxon>asterids</taxon>
        <taxon>lamiids</taxon>
        <taxon>Lamiales</taxon>
        <taxon>Pedaliaceae</taxon>
        <taxon>Sesamum</taxon>
    </lineage>
</organism>